<dbReference type="EMBL" id="JABBWE010000051">
    <property type="protein sequence ID" value="KAG1790320.1"/>
    <property type="molecule type" value="Genomic_DNA"/>
</dbReference>
<evidence type="ECO:0000313" key="4">
    <source>
        <dbReference type="Proteomes" id="UP000719766"/>
    </source>
</evidence>
<reference evidence="3" key="1">
    <citation type="journal article" date="2020" name="New Phytol.">
        <title>Comparative genomics reveals dynamic genome evolution in host specialist ectomycorrhizal fungi.</title>
        <authorList>
            <person name="Lofgren L.A."/>
            <person name="Nguyen N.H."/>
            <person name="Vilgalys R."/>
            <person name="Ruytinx J."/>
            <person name="Liao H.L."/>
            <person name="Branco S."/>
            <person name="Kuo A."/>
            <person name="LaButti K."/>
            <person name="Lipzen A."/>
            <person name="Andreopoulos W."/>
            <person name="Pangilinan J."/>
            <person name="Riley R."/>
            <person name="Hundley H."/>
            <person name="Na H."/>
            <person name="Barry K."/>
            <person name="Grigoriev I.V."/>
            <person name="Stajich J.E."/>
            <person name="Kennedy P.G."/>
        </authorList>
    </citation>
    <scope>NUCLEOTIDE SEQUENCE</scope>
    <source>
        <strain evidence="3">S12</strain>
    </source>
</reference>
<feature type="domain" description="Fungal-type protein kinase" evidence="2">
    <location>
        <begin position="212"/>
        <end position="362"/>
    </location>
</feature>
<dbReference type="InterPro" id="IPR040976">
    <property type="entry name" value="Pkinase_fungal"/>
</dbReference>
<accession>A0A9P7DEL0</accession>
<organism evidence="3 4">
    <name type="scientific">Suillus plorans</name>
    <dbReference type="NCBI Taxonomy" id="116603"/>
    <lineage>
        <taxon>Eukaryota</taxon>
        <taxon>Fungi</taxon>
        <taxon>Dikarya</taxon>
        <taxon>Basidiomycota</taxon>
        <taxon>Agaricomycotina</taxon>
        <taxon>Agaricomycetes</taxon>
        <taxon>Agaricomycetidae</taxon>
        <taxon>Boletales</taxon>
        <taxon>Suillineae</taxon>
        <taxon>Suillaceae</taxon>
        <taxon>Suillus</taxon>
    </lineage>
</organism>
<name>A0A9P7DEL0_9AGAM</name>
<evidence type="ECO:0000256" key="1">
    <source>
        <dbReference type="SAM" id="MobiDB-lite"/>
    </source>
</evidence>
<dbReference type="Pfam" id="PF17667">
    <property type="entry name" value="Pkinase_fungal"/>
    <property type="match status" value="1"/>
</dbReference>
<evidence type="ECO:0000259" key="2">
    <source>
        <dbReference type="Pfam" id="PF17667"/>
    </source>
</evidence>
<proteinExistence type="predicted"/>
<protein>
    <recommendedName>
        <fullName evidence="2">Fungal-type protein kinase domain-containing protein</fullName>
    </recommendedName>
</protein>
<dbReference type="GeneID" id="64600819"/>
<keyword evidence="4" id="KW-1185">Reference proteome</keyword>
<evidence type="ECO:0000313" key="3">
    <source>
        <dbReference type="EMBL" id="KAG1790320.1"/>
    </source>
</evidence>
<comment type="caution">
    <text evidence="3">The sequence shown here is derived from an EMBL/GenBank/DDBJ whole genome shotgun (WGS) entry which is preliminary data.</text>
</comment>
<sequence length="363" mass="40472">MSHPTTSFNLYLCGPSLSSTGFPHEGGRTYDLVKDLLRSELKGHIIFKADLNIKDNASLFHQLVPESSLKTRHIEQIKYYGRTNGPPVYLQGAWNFNRKKRPKLTDQNNDSGSGDSDDESGTSTDIVDTDAEALDSEHSGIISQDMDGTWSYDEYDGTAEPGSKRGHPYNAQKPDVALFYYKSKAYEKTWTDVLSFVEHTTSDFSKRCDLGPWRHFILSFSICAEQLRAHYCDRSGLIITLPTPIQSSPSCVADAIAALSLGDLSLLGLDPTIHMCIPSCKGTHTNLVAGVIGWVTNNSNNRYSIMAVLWKSQGLFCHGMACYRVWDPVDGKEYAMKDCWVAEAKRYHEVDVLERVKGIPNVV</sequence>
<dbReference type="AlphaFoldDB" id="A0A9P7DEL0"/>
<feature type="region of interest" description="Disordered" evidence="1">
    <location>
        <begin position="100"/>
        <end position="125"/>
    </location>
</feature>
<dbReference type="OrthoDB" id="5584477at2759"/>
<dbReference type="RefSeq" id="XP_041157292.1">
    <property type="nucleotide sequence ID" value="XM_041307055.1"/>
</dbReference>
<gene>
    <name evidence="3" type="ORF">HD556DRAFT_1446252</name>
</gene>
<dbReference type="Proteomes" id="UP000719766">
    <property type="component" value="Unassembled WGS sequence"/>
</dbReference>